<evidence type="ECO:0000259" key="9">
    <source>
        <dbReference type="PROSITE" id="PS50025"/>
    </source>
</evidence>
<dbReference type="CDD" id="cd00110">
    <property type="entry name" value="LamG"/>
    <property type="match status" value="1"/>
</dbReference>
<keyword evidence="11" id="KW-1185">Reference proteome</keyword>
<feature type="chain" id="PRO_5025376949" description="Laminin G domain-containing protein" evidence="8">
    <location>
        <begin position="18"/>
        <end position="1381"/>
    </location>
</feature>
<feature type="signal peptide" evidence="8">
    <location>
        <begin position="1"/>
        <end position="17"/>
    </location>
</feature>
<organism evidence="10 11">
    <name type="scientific">Pontiella desulfatans</name>
    <dbReference type="NCBI Taxonomy" id="2750659"/>
    <lineage>
        <taxon>Bacteria</taxon>
        <taxon>Pseudomonadati</taxon>
        <taxon>Kiritimatiellota</taxon>
        <taxon>Kiritimatiellia</taxon>
        <taxon>Kiritimatiellales</taxon>
        <taxon>Pontiellaceae</taxon>
        <taxon>Pontiella</taxon>
    </lineage>
</organism>
<dbReference type="InterPro" id="IPR001791">
    <property type="entry name" value="Laminin_G"/>
</dbReference>
<dbReference type="SMART" id="SM00282">
    <property type="entry name" value="LamG"/>
    <property type="match status" value="1"/>
</dbReference>
<comment type="similarity">
    <text evidence="7">Belongs to the glycosyl hydrolase 74 family.</text>
</comment>
<dbReference type="InterPro" id="IPR052025">
    <property type="entry name" value="Xyloglucanase_GH74"/>
</dbReference>
<evidence type="ECO:0000313" key="10">
    <source>
        <dbReference type="EMBL" id="VGO13041.1"/>
    </source>
</evidence>
<evidence type="ECO:0000256" key="8">
    <source>
        <dbReference type="SAM" id="SignalP"/>
    </source>
</evidence>
<dbReference type="PANTHER" id="PTHR43739:SF2">
    <property type="entry name" value="OLIGOXYLOGLUCAN-REDUCING END-SPECIFIC XYLOGLUCANASE-RELATED"/>
    <property type="match status" value="1"/>
</dbReference>
<dbReference type="SUPFAM" id="SSF110296">
    <property type="entry name" value="Oligoxyloglucan reducing end-specific cellobiohydrolase"/>
    <property type="match status" value="3"/>
</dbReference>
<dbReference type="GO" id="GO:0010411">
    <property type="term" value="P:xyloglucan metabolic process"/>
    <property type="evidence" value="ECO:0007669"/>
    <property type="project" value="TreeGrafter"/>
</dbReference>
<dbReference type="EMBL" id="CAAHFG010000001">
    <property type="protein sequence ID" value="VGO13041.1"/>
    <property type="molecule type" value="Genomic_DNA"/>
</dbReference>
<dbReference type="InterPro" id="IPR013320">
    <property type="entry name" value="ConA-like_dom_sf"/>
</dbReference>
<reference evidence="10 11" key="1">
    <citation type="submission" date="2019-04" db="EMBL/GenBank/DDBJ databases">
        <authorList>
            <person name="Van Vliet M D."/>
        </authorList>
    </citation>
    <scope>NUCLEOTIDE SEQUENCE [LARGE SCALE GENOMIC DNA]</scope>
    <source>
        <strain evidence="10 11">F1</strain>
    </source>
</reference>
<dbReference type="Proteomes" id="UP000366872">
    <property type="component" value="Unassembled WGS sequence"/>
</dbReference>
<dbReference type="InterPro" id="IPR015943">
    <property type="entry name" value="WD40/YVTN_repeat-like_dom_sf"/>
</dbReference>
<proteinExistence type="inferred from homology"/>
<keyword evidence="1 8" id="KW-0732">Signal</keyword>
<evidence type="ECO:0000256" key="1">
    <source>
        <dbReference type="ARBA" id="ARBA00022729"/>
    </source>
</evidence>
<evidence type="ECO:0000256" key="4">
    <source>
        <dbReference type="ARBA" id="ARBA00023277"/>
    </source>
</evidence>
<keyword evidence="4" id="KW-0119">Carbohydrate metabolism</keyword>
<keyword evidence="3" id="KW-1015">Disulfide bond</keyword>
<dbReference type="InterPro" id="IPR006558">
    <property type="entry name" value="LamG-like"/>
</dbReference>
<feature type="domain" description="Laminin G" evidence="9">
    <location>
        <begin position="282"/>
        <end position="456"/>
    </location>
</feature>
<accession>A0A6C2U0B7</accession>
<dbReference type="PROSITE" id="PS50025">
    <property type="entry name" value="LAM_G_DOMAIN"/>
    <property type="match status" value="1"/>
</dbReference>
<dbReference type="Pfam" id="PF13385">
    <property type="entry name" value="Laminin_G_3"/>
    <property type="match status" value="1"/>
</dbReference>
<keyword evidence="5" id="KW-0326">Glycosidase</keyword>
<dbReference type="PANTHER" id="PTHR43739">
    <property type="entry name" value="XYLOGLUCANASE (EUROFUNG)"/>
    <property type="match status" value="1"/>
</dbReference>
<keyword evidence="2" id="KW-0378">Hydrolase</keyword>
<keyword evidence="6" id="KW-0624">Polysaccharide degradation</keyword>
<evidence type="ECO:0000256" key="6">
    <source>
        <dbReference type="ARBA" id="ARBA00023326"/>
    </source>
</evidence>
<dbReference type="SUPFAM" id="SSF49899">
    <property type="entry name" value="Concanavalin A-like lectins/glucanases"/>
    <property type="match status" value="1"/>
</dbReference>
<gene>
    <name evidence="10" type="ORF">PDESU_01595</name>
</gene>
<dbReference type="RefSeq" id="WP_136078659.1">
    <property type="nucleotide sequence ID" value="NZ_CAAHFG010000001.1"/>
</dbReference>
<sequence length="1381" mass="149676">MKRIIAILLLVSGAVLAGQWQRNTFPGPGHFENGHPAGAGWDHVQQGLDIAVSPFDTDRQIFLDNEWAMVMTSNGRDFLPLHHPYLGTYEAKARAVKFSRVDPETIYVLIAARPWKSLPAGYTPAGLWRSPDLGETWEHIYQLPSGSYELIENKTGKNRILEDPTPTRSNHIFLGTTTDGLQRSTDGGATWSLLAPELADRSIKHFSAATVGGTNTVIYALLNPRRMPRHIAGQNVPAYNFEYTNYSENWRLDEKLVGGNKAYDLVGTVSGWNESCADGSHAAEFNGTVANRLTASGMVYTNVQEKLTVSCWVKTTNSADQVMVSAGSNDYFEFSMVGGQVKWTVRAGDGVLHELSSLTAVGDGEWHHVVGSWNAGMMHLIVDGEEEATVDAGVDDFGHAGAGQVYVAGVASGIRNFTGSLDDIRIYDALGMTVHQSRGLYFADSRANFAISQGELWRIEIEANGAVSSTTRLHAGYSDFVDVEIDPSDPSKGWVIRRAFPARWPQGGRELQEFSDWGETLTLSTAVLGTENSDTFASVHVNPADADHVVLLCGGRMLDAVRYSLDGGATWLGTDRSVDGYCPSLMGWTPSDHDTYGLGLREDDLRSWASKNFAWVPGKSNEVIVCTKWVLGGLMKSSDFGANFATYANGGPCKAMTQIAVSPGNPDHWSIGAKEYGVVVSTNGGLMWKGISHHNNQLFDDLGDAANPLPGVSWGDSRNMSGMAYDPNNTDHMIGSYSEVGNILESYDAGVNWIDTGIKQPDTLYINCLVFWSSVNTNRVYAGRLRSDSGGSSWTDMNKYIVTMSSSNPDLIIGVDDIEVGVDAASLGMYVSVDGGANWTPLPEPPKEAVPGLSGKFWHVSGMRRTYSLPPQKLLAIDPATSAGNLRILMAGRSGIYEYSEVFNDWELNDTGLEPNLYFSALEPVPWMGFVEFDPRPGYEHVVYASKSHNHHQLDRWAEGENLNHPVPGGLLMEPFYRSVDGGITWAKLHGPTQPDAPEAVTMINSMLVDTEGRFFTACADGMYIYTHDEIERTVIEFTADEGYASGELVGQGGWTGDAGTFTVNTNGTGSVAVDANSWQKAYYTPVSGDDLKVGATFRFTETAASVAEKNLFRVEFAASDGSVISLSFKRRADGTYRLGLFEDSGGSSFKSGNTFAASDIGTTNGPGSVSDWITMELAMAKGATASNWTATATIYNRADDPLKTAPVDTYSHAFVSSSAFFSNALRPGINSTTVSDANAVDLLVESVCLQAGQSLFGTWIAGYGLTGVDAAMDANPDDDLIDNLAEYALGGNPTNANDDGILPSLGNVDGWKYVYRRRTDDDTLVYWVETTTNLVSNGWKTNGVVEVGAGAVDDAFESVTNRVDTDESMHEFIRLQIQGE</sequence>
<evidence type="ECO:0000256" key="5">
    <source>
        <dbReference type="ARBA" id="ARBA00023295"/>
    </source>
</evidence>
<dbReference type="SMART" id="SM00560">
    <property type="entry name" value="LamGL"/>
    <property type="match status" value="1"/>
</dbReference>
<evidence type="ECO:0000313" key="11">
    <source>
        <dbReference type="Proteomes" id="UP000366872"/>
    </source>
</evidence>
<evidence type="ECO:0000256" key="3">
    <source>
        <dbReference type="ARBA" id="ARBA00023157"/>
    </source>
</evidence>
<dbReference type="GO" id="GO:0016798">
    <property type="term" value="F:hydrolase activity, acting on glycosyl bonds"/>
    <property type="evidence" value="ECO:0007669"/>
    <property type="project" value="UniProtKB-KW"/>
</dbReference>
<protein>
    <recommendedName>
        <fullName evidence="9">Laminin G domain-containing protein</fullName>
    </recommendedName>
</protein>
<evidence type="ECO:0000256" key="7">
    <source>
        <dbReference type="ARBA" id="ARBA00037986"/>
    </source>
</evidence>
<dbReference type="GO" id="GO:0000272">
    <property type="term" value="P:polysaccharide catabolic process"/>
    <property type="evidence" value="ECO:0007669"/>
    <property type="project" value="UniProtKB-KW"/>
</dbReference>
<dbReference type="Gene3D" id="2.130.10.10">
    <property type="entry name" value="YVTN repeat-like/Quinoprotein amine dehydrogenase"/>
    <property type="match status" value="3"/>
</dbReference>
<name>A0A6C2U0B7_PONDE</name>
<dbReference type="Gene3D" id="2.60.120.200">
    <property type="match status" value="1"/>
</dbReference>
<evidence type="ECO:0000256" key="2">
    <source>
        <dbReference type="ARBA" id="ARBA00022801"/>
    </source>
</evidence>